<evidence type="ECO:0000256" key="3">
    <source>
        <dbReference type="ARBA" id="ARBA00022832"/>
    </source>
</evidence>
<dbReference type="Gene3D" id="3.40.50.720">
    <property type="entry name" value="NAD(P)-binding Rossmann-like Domain"/>
    <property type="match status" value="1"/>
</dbReference>
<evidence type="ECO:0000256" key="1">
    <source>
        <dbReference type="ARBA" id="ARBA00005005"/>
    </source>
</evidence>
<gene>
    <name evidence="11" type="ORF">ACFPU1_00285</name>
</gene>
<dbReference type="InterPro" id="IPR036291">
    <property type="entry name" value="NAD(P)-bd_dom_sf"/>
</dbReference>
<keyword evidence="7" id="KW-0443">Lipid metabolism</keyword>
<comment type="pathway">
    <text evidence="1">Lipid metabolism; fatty acid beta-oxidation.</text>
</comment>
<feature type="domain" description="3-hydroxyacyl-CoA dehydrogenase C-terminal" evidence="9">
    <location>
        <begin position="208"/>
        <end position="305"/>
    </location>
</feature>
<dbReference type="CDD" id="cd06558">
    <property type="entry name" value="crotonase-like"/>
    <property type="match status" value="1"/>
</dbReference>
<dbReference type="PANTHER" id="PTHR48075">
    <property type="entry name" value="3-HYDROXYACYL-COA DEHYDROGENASE FAMILY PROTEIN"/>
    <property type="match status" value="1"/>
</dbReference>
<comment type="catalytic activity">
    <reaction evidence="8">
        <text>a (3S)-3-hydroxyacyl-CoA + NAD(+) = a 3-oxoacyl-CoA + NADH + H(+)</text>
        <dbReference type="Rhea" id="RHEA:22432"/>
        <dbReference type="ChEBI" id="CHEBI:15378"/>
        <dbReference type="ChEBI" id="CHEBI:57318"/>
        <dbReference type="ChEBI" id="CHEBI:57540"/>
        <dbReference type="ChEBI" id="CHEBI:57945"/>
        <dbReference type="ChEBI" id="CHEBI:90726"/>
        <dbReference type="EC" id="1.1.1.35"/>
    </reaction>
</comment>
<feature type="domain" description="3-hydroxyacyl-CoA dehydrogenase C-terminal" evidence="9">
    <location>
        <begin position="368"/>
        <end position="438"/>
    </location>
</feature>
<comment type="caution">
    <text evidence="11">The sequence shown here is derived from an EMBL/GenBank/DDBJ whole genome shotgun (WGS) entry which is preliminary data.</text>
</comment>
<accession>A0ABW0YLG9</accession>
<dbReference type="SUPFAM" id="SSF52096">
    <property type="entry name" value="ClpP/crotonase"/>
    <property type="match status" value="1"/>
</dbReference>
<dbReference type="RefSeq" id="WP_385937132.1">
    <property type="nucleotide sequence ID" value="NZ_JBHSOZ010000002.1"/>
</dbReference>
<keyword evidence="3" id="KW-0276">Fatty acid metabolism</keyword>
<keyword evidence="12" id="KW-1185">Reference proteome</keyword>
<feature type="domain" description="3-hydroxyacyl-CoA dehydrogenase NAD binding" evidence="10">
    <location>
        <begin position="7"/>
        <end position="205"/>
    </location>
</feature>
<reference evidence="12" key="1">
    <citation type="journal article" date="2019" name="Int. J. Syst. Evol. Microbiol.">
        <title>The Global Catalogue of Microorganisms (GCM) 10K type strain sequencing project: providing services to taxonomists for standard genome sequencing and annotation.</title>
        <authorList>
            <consortium name="The Broad Institute Genomics Platform"/>
            <consortium name="The Broad Institute Genome Sequencing Center for Infectious Disease"/>
            <person name="Wu L."/>
            <person name="Ma J."/>
        </authorList>
    </citation>
    <scope>NUCLEOTIDE SEQUENCE [LARGE SCALE GENOMIC DNA]</scope>
    <source>
        <strain evidence="12">CECT 7184</strain>
    </source>
</reference>
<protein>
    <submittedName>
        <fullName evidence="11">3-hydroxyacyl-CoA dehydrogenase NAD-binding domain-containing protein</fullName>
    </submittedName>
</protein>
<keyword evidence="6" id="KW-0520">NAD</keyword>
<evidence type="ECO:0000259" key="9">
    <source>
        <dbReference type="Pfam" id="PF00725"/>
    </source>
</evidence>
<evidence type="ECO:0000313" key="12">
    <source>
        <dbReference type="Proteomes" id="UP001596142"/>
    </source>
</evidence>
<dbReference type="InterPro" id="IPR008927">
    <property type="entry name" value="6-PGluconate_DH-like_C_sf"/>
</dbReference>
<evidence type="ECO:0000259" key="10">
    <source>
        <dbReference type="Pfam" id="PF02737"/>
    </source>
</evidence>
<dbReference type="InterPro" id="IPR006108">
    <property type="entry name" value="3HC_DH_C"/>
</dbReference>
<evidence type="ECO:0000256" key="4">
    <source>
        <dbReference type="ARBA" id="ARBA00022963"/>
    </source>
</evidence>
<dbReference type="PANTHER" id="PTHR48075:SF7">
    <property type="entry name" value="3-HYDROXYACYL-COA DEHYDROGENASE-RELATED"/>
    <property type="match status" value="1"/>
</dbReference>
<dbReference type="SUPFAM" id="SSF51735">
    <property type="entry name" value="NAD(P)-binding Rossmann-fold domains"/>
    <property type="match status" value="1"/>
</dbReference>
<keyword evidence="4" id="KW-0442">Lipid degradation</keyword>
<dbReference type="Pfam" id="PF02737">
    <property type="entry name" value="3HCDH_N"/>
    <property type="match status" value="1"/>
</dbReference>
<comment type="similarity">
    <text evidence="2">Belongs to the 3-hydroxyacyl-CoA dehydrogenase family.</text>
</comment>
<keyword evidence="5" id="KW-0560">Oxidoreductase</keyword>
<dbReference type="InterPro" id="IPR001753">
    <property type="entry name" value="Enoyl-CoA_hydra/iso"/>
</dbReference>
<dbReference type="Pfam" id="PF00378">
    <property type="entry name" value="ECH_1"/>
    <property type="match status" value="1"/>
</dbReference>
<name>A0ABW0YLG9_9BACI</name>
<evidence type="ECO:0000256" key="5">
    <source>
        <dbReference type="ARBA" id="ARBA00023002"/>
    </source>
</evidence>
<evidence type="ECO:0000256" key="2">
    <source>
        <dbReference type="ARBA" id="ARBA00009463"/>
    </source>
</evidence>
<dbReference type="Pfam" id="PF00725">
    <property type="entry name" value="3HCDH"/>
    <property type="match status" value="2"/>
</dbReference>
<proteinExistence type="inferred from homology"/>
<evidence type="ECO:0000313" key="11">
    <source>
        <dbReference type="EMBL" id="MFC5711209.1"/>
    </source>
</evidence>
<sequence length="796" mass="87453">MKGSINKVAVLGSGVMGSGIAAHLANIGIPVLLLDIAPKELTNEEKEKGLEIDHKQVKNRLSATAVKKLLKQKPAPLTVKENITLIEPGNMEDDMKRLSEVDWVIEVVVENLDIKKKVFAEVEANITPGTIVSSNTSGISIEAMSEDCSPEFRSNFLGTHFFNPPRYLKLLEIIPTKDTSEEVLSFMKEFAENTLGKGVVEAKDTPNFIGNRIGTYGLLVTVQEMLKSGFSVGEVDSITGPAIGRPKSATFRTLDVVGLDTFLHVAKNVYDQVEGEEKETFDPPQFMKDMAERGWIGSKAGQGFFVKKKGEKGSEILELEPESFEYVPRKKLKTAATEQAKQAKKLPDKLKVLVYADDKAGQFIWSVLAPVLIYSAEKADEIANDVLAIDQAIKWGFGWEMGPFETWDAIGLEKSVEKMEGEGRSVPAWVKEMLQNGHTSFYRGKEEFYHNGEYKQIVKNKKAINLKTLKSDDSNVIMKNNGASLIDIGDEVACLEFHSPNNSIGPDVLQMINKSIDEVEKNYKGLVIGNHGKNFCVGANLMMILMEAQDGGFFEIDMVIRQFQKTMARIRYANRPVVTAPHGMTLGGGTEICLPSASIQASSETYMGLVEVGVGLIPGGGGNKELYLRGIESLPEGAQIDLQAVANDTFEKIAMAKVSTSADEARKNGFLSSRDGVTFNGDHTIHNAKQHAIFLHDTGYRPPQRKKIPVVGESGYAAMLLGAKTMQYGGMVSDHDVKIAQKLAFVLAGGRIAKGTEVDEQYLLDLEREAFLSLVGEPKTQQRMQHMLTKGKPLRN</sequence>
<dbReference type="Proteomes" id="UP001596142">
    <property type="component" value="Unassembled WGS sequence"/>
</dbReference>
<evidence type="ECO:0000256" key="7">
    <source>
        <dbReference type="ARBA" id="ARBA00023098"/>
    </source>
</evidence>
<dbReference type="Gene3D" id="1.10.1040.50">
    <property type="match status" value="1"/>
</dbReference>
<dbReference type="Gene3D" id="3.90.226.10">
    <property type="entry name" value="2-enoyl-CoA Hydratase, Chain A, domain 1"/>
    <property type="match status" value="1"/>
</dbReference>
<evidence type="ECO:0000256" key="8">
    <source>
        <dbReference type="ARBA" id="ARBA00049556"/>
    </source>
</evidence>
<dbReference type="EMBL" id="JBHSOZ010000002">
    <property type="protein sequence ID" value="MFC5711209.1"/>
    <property type="molecule type" value="Genomic_DNA"/>
</dbReference>
<organism evidence="11 12">
    <name type="scientific">Thalassorhabdus alkalitolerans</name>
    <dbReference type="NCBI Taxonomy" id="2282697"/>
    <lineage>
        <taxon>Bacteria</taxon>
        <taxon>Bacillati</taxon>
        <taxon>Bacillota</taxon>
        <taxon>Bacilli</taxon>
        <taxon>Bacillales</taxon>
        <taxon>Bacillaceae</taxon>
        <taxon>Thalassorhabdus</taxon>
    </lineage>
</organism>
<dbReference type="InterPro" id="IPR006176">
    <property type="entry name" value="3-OHacyl-CoA_DH_NAD-bd"/>
</dbReference>
<dbReference type="InterPro" id="IPR029045">
    <property type="entry name" value="ClpP/crotonase-like_dom_sf"/>
</dbReference>
<dbReference type="SUPFAM" id="SSF48179">
    <property type="entry name" value="6-phosphogluconate dehydrogenase C-terminal domain-like"/>
    <property type="match status" value="2"/>
</dbReference>
<evidence type="ECO:0000256" key="6">
    <source>
        <dbReference type="ARBA" id="ARBA00023027"/>
    </source>
</evidence>